<proteinExistence type="predicted"/>
<organism evidence="1">
    <name type="scientific">Arion vulgaris</name>
    <dbReference type="NCBI Taxonomy" id="1028688"/>
    <lineage>
        <taxon>Eukaryota</taxon>
        <taxon>Metazoa</taxon>
        <taxon>Spiralia</taxon>
        <taxon>Lophotrochozoa</taxon>
        <taxon>Mollusca</taxon>
        <taxon>Gastropoda</taxon>
        <taxon>Heterobranchia</taxon>
        <taxon>Euthyneura</taxon>
        <taxon>Panpulmonata</taxon>
        <taxon>Eupulmonata</taxon>
        <taxon>Stylommatophora</taxon>
        <taxon>Helicina</taxon>
        <taxon>Arionoidea</taxon>
        <taxon>Arionidae</taxon>
        <taxon>Arion</taxon>
    </lineage>
</organism>
<name>A0A0B6YRY7_9EUPU</name>
<accession>A0A0B6YRY7</accession>
<protein>
    <submittedName>
        <fullName evidence="1">Uncharacterized protein</fullName>
    </submittedName>
</protein>
<dbReference type="EMBL" id="HACG01012088">
    <property type="protein sequence ID" value="CEK58953.1"/>
    <property type="molecule type" value="Transcribed_RNA"/>
</dbReference>
<gene>
    <name evidence="1" type="primary">ORF34699</name>
</gene>
<dbReference type="AlphaFoldDB" id="A0A0B6YRY7"/>
<evidence type="ECO:0000313" key="1">
    <source>
        <dbReference type="EMBL" id="CEK58953.1"/>
    </source>
</evidence>
<sequence>MIIMASSKRDYCRCYVEPILTYRCESWTLSNKNSTLLETTKIWFYRRMIRISWTEKTTNHVFLLTKADVNGSLSSEHIRKKQATFYGHGMRREKL</sequence>
<reference evidence="1" key="1">
    <citation type="submission" date="2014-12" db="EMBL/GenBank/DDBJ databases">
        <title>Insight into the proteome of Arion vulgaris.</title>
        <authorList>
            <person name="Aradska J."/>
            <person name="Bulat T."/>
            <person name="Smidak R."/>
            <person name="Sarate P."/>
            <person name="Gangsoo J."/>
            <person name="Sialana F."/>
            <person name="Bilban M."/>
            <person name="Lubec G."/>
        </authorList>
    </citation>
    <scope>NUCLEOTIDE SEQUENCE</scope>
    <source>
        <tissue evidence="1">Skin</tissue>
    </source>
</reference>